<feature type="compositionally biased region" description="Low complexity" evidence="1">
    <location>
        <begin position="78"/>
        <end position="95"/>
    </location>
</feature>
<accession>A0A4Y5Z690</accession>
<dbReference type="Proteomes" id="UP000316093">
    <property type="component" value="Chromosome"/>
</dbReference>
<dbReference type="KEGG" id="lpy:FIV34_16345"/>
<proteinExistence type="predicted"/>
<evidence type="ECO:0000313" key="3">
    <source>
        <dbReference type="Proteomes" id="UP000316093"/>
    </source>
</evidence>
<keyword evidence="3" id="KW-1185">Reference proteome</keyword>
<sequence length="104" mass="11776">MERLAHCSVAQAKRCGMTEVTHMALGQDRQGNLEPEVHLYQAFRDNLDDPRTKWGKVDALEAFQTPVVAASQDLQAANQQWDQMQQDRQVQLAQQPEPGISMSR</sequence>
<name>A0A4Y5Z690_9GAMM</name>
<protein>
    <submittedName>
        <fullName evidence="2">Uncharacterized protein</fullName>
    </submittedName>
</protein>
<dbReference type="AlphaFoldDB" id="A0A4Y5Z690"/>
<gene>
    <name evidence="2" type="ORF">FIV34_16345</name>
</gene>
<evidence type="ECO:0000256" key="1">
    <source>
        <dbReference type="SAM" id="MobiDB-lite"/>
    </source>
</evidence>
<dbReference type="EMBL" id="CP041046">
    <property type="protein sequence ID" value="QDE40664.1"/>
    <property type="molecule type" value="Genomic_DNA"/>
</dbReference>
<organism evidence="2 3">
    <name type="scientific">Luteibacter pinisoli</name>
    <dbReference type="NCBI Taxonomy" id="2589080"/>
    <lineage>
        <taxon>Bacteria</taxon>
        <taxon>Pseudomonadati</taxon>
        <taxon>Pseudomonadota</taxon>
        <taxon>Gammaproteobacteria</taxon>
        <taxon>Lysobacterales</taxon>
        <taxon>Rhodanobacteraceae</taxon>
        <taxon>Luteibacter</taxon>
    </lineage>
</organism>
<feature type="region of interest" description="Disordered" evidence="1">
    <location>
        <begin position="78"/>
        <end position="104"/>
    </location>
</feature>
<evidence type="ECO:0000313" key="2">
    <source>
        <dbReference type="EMBL" id="QDE40664.1"/>
    </source>
</evidence>
<reference evidence="2 3" key="1">
    <citation type="submission" date="2019-06" db="EMBL/GenBank/DDBJ databases">
        <title>A complete genome sequence for Luteibacter pinisoli MAH-14.</title>
        <authorList>
            <person name="Baltrus D.A."/>
        </authorList>
    </citation>
    <scope>NUCLEOTIDE SEQUENCE [LARGE SCALE GENOMIC DNA]</scope>
    <source>
        <strain evidence="2 3">MAH-14</strain>
    </source>
</reference>